<sequence length="272" mass="31091">MERDVKNINQISIDTATQSSNNDDFFEFVKVVDQSSSSICFYLVWIGWSYKLVIKGADSMGLGDQTVELEVASSSRNIHDIIEFASSSRNIDDNDITEGIIDETSNKTIQKPLEIFSLESEKKKKKHTWLKYEPVEDKIFCEICQQCDDLNLFQFLSKQNHAFARNGFNNWKHALEKFKAHEKSLSHQEAVLKINNVNQGTNALSQQNSFIQKDMIIKDVLSRFNISFHKCRGQCFYGAANMGGKIKESRQNGCHGFLHYKLKIALLSDLCV</sequence>
<dbReference type="GeneID" id="20200943"/>
<gene>
    <name evidence="2" type="primary">20200943</name>
    <name evidence="1" type="ORF">HELRODRAFT_165284</name>
</gene>
<evidence type="ECO:0000313" key="2">
    <source>
        <dbReference type="EnsemblMetazoa" id="HelroP165284"/>
    </source>
</evidence>
<dbReference type="AlphaFoldDB" id="T1EWJ3"/>
<keyword evidence="3" id="KW-1185">Reference proteome</keyword>
<proteinExistence type="predicted"/>
<dbReference type="PANTHER" id="PTHR45749">
    <property type="match status" value="1"/>
</dbReference>
<dbReference type="Proteomes" id="UP000015101">
    <property type="component" value="Unassembled WGS sequence"/>
</dbReference>
<dbReference type="KEGG" id="hro:HELRODRAFT_165284"/>
<dbReference type="PANTHER" id="PTHR45749:SF21">
    <property type="entry name" value="DUF4371 DOMAIN-CONTAINING PROTEIN"/>
    <property type="match status" value="1"/>
</dbReference>
<name>T1EWJ3_HELRO</name>
<organism evidence="2 3">
    <name type="scientific">Helobdella robusta</name>
    <name type="common">Californian leech</name>
    <dbReference type="NCBI Taxonomy" id="6412"/>
    <lineage>
        <taxon>Eukaryota</taxon>
        <taxon>Metazoa</taxon>
        <taxon>Spiralia</taxon>
        <taxon>Lophotrochozoa</taxon>
        <taxon>Annelida</taxon>
        <taxon>Clitellata</taxon>
        <taxon>Hirudinea</taxon>
        <taxon>Rhynchobdellida</taxon>
        <taxon>Glossiphoniidae</taxon>
        <taxon>Helobdella</taxon>
    </lineage>
</organism>
<dbReference type="HOGENOM" id="CLU_1024074_0_0_1"/>
<reference evidence="1 3" key="2">
    <citation type="journal article" date="2013" name="Nature">
        <title>Insights into bilaterian evolution from three spiralian genomes.</title>
        <authorList>
            <person name="Simakov O."/>
            <person name="Marletaz F."/>
            <person name="Cho S.J."/>
            <person name="Edsinger-Gonzales E."/>
            <person name="Havlak P."/>
            <person name="Hellsten U."/>
            <person name="Kuo D.H."/>
            <person name="Larsson T."/>
            <person name="Lv J."/>
            <person name="Arendt D."/>
            <person name="Savage R."/>
            <person name="Osoegawa K."/>
            <person name="de Jong P."/>
            <person name="Grimwood J."/>
            <person name="Chapman J.A."/>
            <person name="Shapiro H."/>
            <person name="Aerts A."/>
            <person name="Otillar R.P."/>
            <person name="Terry A.Y."/>
            <person name="Boore J.L."/>
            <person name="Grigoriev I.V."/>
            <person name="Lindberg D.R."/>
            <person name="Seaver E.C."/>
            <person name="Weisblat D.A."/>
            <person name="Putnam N.H."/>
            <person name="Rokhsar D.S."/>
        </authorList>
    </citation>
    <scope>NUCLEOTIDE SEQUENCE</scope>
</reference>
<evidence type="ECO:0008006" key="4">
    <source>
        <dbReference type="Google" id="ProtNLM"/>
    </source>
</evidence>
<dbReference type="RefSeq" id="XP_009030164.1">
    <property type="nucleotide sequence ID" value="XM_009031916.1"/>
</dbReference>
<accession>T1EWJ3</accession>
<dbReference type="InParanoid" id="T1EWJ3"/>
<evidence type="ECO:0000313" key="3">
    <source>
        <dbReference type="Proteomes" id="UP000015101"/>
    </source>
</evidence>
<protein>
    <recommendedName>
        <fullName evidence="4">TTF-type domain-containing protein</fullName>
    </recommendedName>
</protein>
<reference evidence="3" key="1">
    <citation type="submission" date="2012-12" db="EMBL/GenBank/DDBJ databases">
        <authorList>
            <person name="Hellsten U."/>
            <person name="Grimwood J."/>
            <person name="Chapman J.A."/>
            <person name="Shapiro H."/>
            <person name="Aerts A."/>
            <person name="Otillar R.P."/>
            <person name="Terry A.Y."/>
            <person name="Boore J.L."/>
            <person name="Simakov O."/>
            <person name="Marletaz F."/>
            <person name="Cho S.-J."/>
            <person name="Edsinger-Gonzales E."/>
            <person name="Havlak P."/>
            <person name="Kuo D.-H."/>
            <person name="Larsson T."/>
            <person name="Lv J."/>
            <person name="Arendt D."/>
            <person name="Savage R."/>
            <person name="Osoegawa K."/>
            <person name="de Jong P."/>
            <person name="Lindberg D.R."/>
            <person name="Seaver E.C."/>
            <person name="Weisblat D.A."/>
            <person name="Putnam N.H."/>
            <person name="Grigoriev I.V."/>
            <person name="Rokhsar D.S."/>
        </authorList>
    </citation>
    <scope>NUCLEOTIDE SEQUENCE</scope>
</reference>
<dbReference type="EnsemblMetazoa" id="HelroT165284">
    <property type="protein sequence ID" value="HelroP165284"/>
    <property type="gene ID" value="HelroG165284"/>
</dbReference>
<dbReference type="EMBL" id="KB097700">
    <property type="protein sequence ID" value="ESN91282.1"/>
    <property type="molecule type" value="Genomic_DNA"/>
</dbReference>
<dbReference type="OrthoDB" id="6140635at2759"/>
<dbReference type="CTD" id="20200943"/>
<evidence type="ECO:0000313" key="1">
    <source>
        <dbReference type="EMBL" id="ESN91282.1"/>
    </source>
</evidence>
<dbReference type="EMBL" id="AMQM01002013">
    <property type="status" value="NOT_ANNOTATED_CDS"/>
    <property type="molecule type" value="Genomic_DNA"/>
</dbReference>
<dbReference type="eggNOG" id="ENOG502T0BM">
    <property type="taxonomic scope" value="Eukaryota"/>
</dbReference>
<reference evidence="2" key="3">
    <citation type="submission" date="2015-06" db="UniProtKB">
        <authorList>
            <consortium name="EnsemblMetazoa"/>
        </authorList>
    </citation>
    <scope>IDENTIFICATION</scope>
</reference>